<dbReference type="EMBL" id="CP031165">
    <property type="protein sequence ID" value="AXV06523.1"/>
    <property type="molecule type" value="Genomic_DNA"/>
</dbReference>
<evidence type="ECO:0000259" key="1">
    <source>
        <dbReference type="Pfam" id="PF01814"/>
    </source>
</evidence>
<evidence type="ECO:0000313" key="3">
    <source>
        <dbReference type="Proteomes" id="UP000264006"/>
    </source>
</evidence>
<dbReference type="CDD" id="cd12108">
    <property type="entry name" value="Hr-like"/>
    <property type="match status" value="1"/>
</dbReference>
<dbReference type="KEGG" id="euz:DVS28_a1832"/>
<protein>
    <recommendedName>
        <fullName evidence="1">Hemerythrin-like domain-containing protein</fullName>
    </recommendedName>
</protein>
<feature type="domain" description="Hemerythrin-like" evidence="1">
    <location>
        <begin position="13"/>
        <end position="131"/>
    </location>
</feature>
<dbReference type="PANTHER" id="PTHR35585:SF1">
    <property type="entry name" value="HHE DOMAIN PROTEIN (AFU_ORTHOLOGUE AFUA_4G00730)"/>
    <property type="match status" value="1"/>
</dbReference>
<dbReference type="Gene3D" id="1.20.120.520">
    <property type="entry name" value="nmb1532 protein domain like"/>
    <property type="match status" value="1"/>
</dbReference>
<dbReference type="PANTHER" id="PTHR35585">
    <property type="entry name" value="HHE DOMAIN PROTEIN (AFU_ORTHOLOGUE AFUA_4G00730)"/>
    <property type="match status" value="1"/>
</dbReference>
<dbReference type="Pfam" id="PF01814">
    <property type="entry name" value="Hemerythrin"/>
    <property type="match status" value="1"/>
</dbReference>
<evidence type="ECO:0000313" key="2">
    <source>
        <dbReference type="EMBL" id="AXV06523.1"/>
    </source>
</evidence>
<dbReference type="Proteomes" id="UP000264006">
    <property type="component" value="Chromosome"/>
</dbReference>
<dbReference type="AlphaFoldDB" id="A0A346XWC6"/>
<accession>A0A346XWC6</accession>
<keyword evidence="3" id="KW-1185">Reference proteome</keyword>
<proteinExistence type="predicted"/>
<name>A0A346XWC6_9ACTN</name>
<gene>
    <name evidence="2" type="ORF">DVS28_a1832</name>
</gene>
<sequence length="157" mass="17981">MVAGSDGNMGCMTIFEALRESHQTQRTLLDQLVKTHGDSDGRRELFDRLKAELEHHALAEERHFYVPLMEHDLTQEKSRHSVAEHHEMDELVEELESTDMSSPGWIATAKTLKERVEHHLDEEEQEVFQMAGKALTDTQKSQLATEYRAHMDELAAG</sequence>
<dbReference type="InterPro" id="IPR012312">
    <property type="entry name" value="Hemerythrin-like"/>
</dbReference>
<reference evidence="2 3" key="1">
    <citation type="submission" date="2018-09" db="EMBL/GenBank/DDBJ databases">
        <title>Complete genome sequence of Euzebya sp. DY32-46 isolated from seawater of Pacific Ocean.</title>
        <authorList>
            <person name="Xu L."/>
            <person name="Wu Y.-H."/>
            <person name="Xu X.-W."/>
        </authorList>
    </citation>
    <scope>NUCLEOTIDE SEQUENCE [LARGE SCALE GENOMIC DNA]</scope>
    <source>
        <strain evidence="2 3">DY32-46</strain>
    </source>
</reference>
<organism evidence="2 3">
    <name type="scientific">Euzebya pacifica</name>
    <dbReference type="NCBI Taxonomy" id="1608957"/>
    <lineage>
        <taxon>Bacteria</taxon>
        <taxon>Bacillati</taxon>
        <taxon>Actinomycetota</taxon>
        <taxon>Nitriliruptoria</taxon>
        <taxon>Euzebyales</taxon>
    </lineage>
</organism>